<dbReference type="RefSeq" id="WP_354701866.1">
    <property type="nucleotide sequence ID" value="NZ_CP114014.1"/>
</dbReference>
<dbReference type="PRINTS" id="PR01576">
    <property type="entry name" value="PDEFORMYLASE"/>
</dbReference>
<name>A0AAU7AUH4_9ACTN</name>
<reference evidence="4" key="1">
    <citation type="submission" date="2022-12" db="EMBL/GenBank/DDBJ databases">
        <title>Paraconexibacter alkalitolerans sp. nov. and Baekduia alba sp. nov., isolated from soil and emended description of the genera Paraconexibacter (Chun et al., 2020) and Baekduia (An et al., 2020).</title>
        <authorList>
            <person name="Vieira S."/>
            <person name="Huber K.J."/>
            <person name="Geppert A."/>
            <person name="Wolf J."/>
            <person name="Neumann-Schaal M."/>
            <person name="Muesken M."/>
            <person name="Overmann J."/>
        </authorList>
    </citation>
    <scope>NUCLEOTIDE SEQUENCE</scope>
    <source>
        <strain evidence="4">AEG42_29</strain>
    </source>
</reference>
<accession>A0AAU7AUH4</accession>
<dbReference type="Pfam" id="PF01327">
    <property type="entry name" value="Pep_deformylase"/>
    <property type="match status" value="1"/>
</dbReference>
<dbReference type="InterPro" id="IPR036821">
    <property type="entry name" value="Peptide_deformylase_sf"/>
</dbReference>
<keyword evidence="2" id="KW-0378">Hydrolase</keyword>
<dbReference type="GO" id="GO:0042586">
    <property type="term" value="F:peptide deformylase activity"/>
    <property type="evidence" value="ECO:0007669"/>
    <property type="project" value="UniProtKB-UniRule"/>
</dbReference>
<dbReference type="EMBL" id="CP114014">
    <property type="protein sequence ID" value="XAY05356.1"/>
    <property type="molecule type" value="Genomic_DNA"/>
</dbReference>
<dbReference type="PANTHER" id="PTHR10458:SF22">
    <property type="entry name" value="PEPTIDE DEFORMYLASE"/>
    <property type="match status" value="1"/>
</dbReference>
<dbReference type="GO" id="GO:0046872">
    <property type="term" value="F:metal ion binding"/>
    <property type="evidence" value="ECO:0007669"/>
    <property type="project" value="UniProtKB-KW"/>
</dbReference>
<feature type="binding site" evidence="2">
    <location>
        <position position="170"/>
    </location>
    <ligand>
        <name>Fe cation</name>
        <dbReference type="ChEBI" id="CHEBI:24875"/>
    </ligand>
</feature>
<keyword evidence="2" id="KW-0408">Iron</keyword>
<evidence type="ECO:0000256" key="1">
    <source>
        <dbReference type="ARBA" id="ARBA00010759"/>
    </source>
</evidence>
<proteinExistence type="inferred from homology"/>
<dbReference type="SUPFAM" id="SSF56420">
    <property type="entry name" value="Peptide deformylase"/>
    <property type="match status" value="1"/>
</dbReference>
<dbReference type="EC" id="3.5.1.88" evidence="2"/>
<dbReference type="PANTHER" id="PTHR10458">
    <property type="entry name" value="PEPTIDE DEFORMYLASE"/>
    <property type="match status" value="1"/>
</dbReference>
<dbReference type="GO" id="GO:0006412">
    <property type="term" value="P:translation"/>
    <property type="evidence" value="ECO:0007669"/>
    <property type="project" value="UniProtKB-UniRule"/>
</dbReference>
<keyword evidence="2" id="KW-0479">Metal-binding</keyword>
<dbReference type="KEGG" id="parq:DSM112329_02205"/>
<feature type="region of interest" description="Disordered" evidence="3">
    <location>
        <begin position="1"/>
        <end position="23"/>
    </location>
</feature>
<evidence type="ECO:0000313" key="4">
    <source>
        <dbReference type="EMBL" id="XAY05356.1"/>
    </source>
</evidence>
<dbReference type="HAMAP" id="MF_00163">
    <property type="entry name" value="Pep_deformylase"/>
    <property type="match status" value="1"/>
</dbReference>
<protein>
    <recommendedName>
        <fullName evidence="2">Peptide deformylase</fullName>
        <shortName evidence="2">PDF</shortName>
        <ecNumber evidence="2">3.5.1.88</ecNumber>
    </recommendedName>
    <alternativeName>
        <fullName evidence="2">Polypeptide deformylase</fullName>
    </alternativeName>
</protein>
<dbReference type="InterPro" id="IPR023635">
    <property type="entry name" value="Peptide_deformylase"/>
</dbReference>
<comment type="cofactor">
    <cofactor evidence="2">
        <name>Fe(2+)</name>
        <dbReference type="ChEBI" id="CHEBI:29033"/>
    </cofactor>
    <text evidence="2">Binds 1 Fe(2+) ion.</text>
</comment>
<feature type="active site" evidence="2">
    <location>
        <position position="171"/>
    </location>
</feature>
<comment type="function">
    <text evidence="2">Removes the formyl group from the N-terminal Met of newly synthesized proteins. Requires at least a dipeptide for an efficient rate of reaction. N-terminal L-methionine is a prerequisite for activity but the enzyme has broad specificity at other positions.</text>
</comment>
<comment type="similarity">
    <text evidence="1 2">Belongs to the polypeptide deformylase family.</text>
</comment>
<keyword evidence="2" id="KW-0648">Protein biosynthesis</keyword>
<evidence type="ECO:0000256" key="2">
    <source>
        <dbReference type="HAMAP-Rule" id="MF_00163"/>
    </source>
</evidence>
<feature type="binding site" evidence="2">
    <location>
        <position position="174"/>
    </location>
    <ligand>
        <name>Fe cation</name>
        <dbReference type="ChEBI" id="CHEBI:24875"/>
    </ligand>
</feature>
<feature type="compositionally biased region" description="Acidic residues" evidence="3">
    <location>
        <begin position="1"/>
        <end position="20"/>
    </location>
</feature>
<evidence type="ECO:0000256" key="3">
    <source>
        <dbReference type="SAM" id="MobiDB-lite"/>
    </source>
</evidence>
<organism evidence="4">
    <name type="scientific">Paraconexibacter sp. AEG42_29</name>
    <dbReference type="NCBI Taxonomy" id="2997339"/>
    <lineage>
        <taxon>Bacteria</taxon>
        <taxon>Bacillati</taxon>
        <taxon>Actinomycetota</taxon>
        <taxon>Thermoleophilia</taxon>
        <taxon>Solirubrobacterales</taxon>
        <taxon>Paraconexibacteraceae</taxon>
        <taxon>Paraconexibacter</taxon>
    </lineage>
</organism>
<gene>
    <name evidence="2" type="primary">def</name>
    <name evidence="4" type="ORF">DSM112329_02205</name>
</gene>
<dbReference type="CDD" id="cd00487">
    <property type="entry name" value="Pep_deformylase"/>
    <property type="match status" value="1"/>
</dbReference>
<dbReference type="Gene3D" id="3.90.45.10">
    <property type="entry name" value="Peptide deformylase"/>
    <property type="match status" value="1"/>
</dbReference>
<dbReference type="NCBIfam" id="TIGR00079">
    <property type="entry name" value="pept_deformyl"/>
    <property type="match status" value="1"/>
</dbReference>
<feature type="binding site" evidence="2">
    <location>
        <position position="128"/>
    </location>
    <ligand>
        <name>Fe cation</name>
        <dbReference type="ChEBI" id="CHEBI:24875"/>
    </ligand>
</feature>
<dbReference type="NCBIfam" id="NF001159">
    <property type="entry name" value="PRK00150.1-3"/>
    <property type="match status" value="1"/>
</dbReference>
<sequence length="206" mass="22966">MADQELQELDPADTVADADIEVSPAPKLDPETIARRREALRRVRKWGDPVLKTRALEVSRFDDALRTQTATMGALMDDALGVGLAATQVGLLQRLFVYRVMSGAPLNVLVNPVIDWSSKDEEWLEEGCLSLPAVHVDVERPVHIRVSAQDEWGEHISIEASGLEARIIQHELDHLDGTLILDRTPRSQRKDAMRAMREALAADEHP</sequence>
<comment type="catalytic activity">
    <reaction evidence="2">
        <text>N-terminal N-formyl-L-methionyl-[peptide] + H2O = N-terminal L-methionyl-[peptide] + formate</text>
        <dbReference type="Rhea" id="RHEA:24420"/>
        <dbReference type="Rhea" id="RHEA-COMP:10639"/>
        <dbReference type="Rhea" id="RHEA-COMP:10640"/>
        <dbReference type="ChEBI" id="CHEBI:15377"/>
        <dbReference type="ChEBI" id="CHEBI:15740"/>
        <dbReference type="ChEBI" id="CHEBI:49298"/>
        <dbReference type="ChEBI" id="CHEBI:64731"/>
        <dbReference type="EC" id="3.5.1.88"/>
    </reaction>
</comment>
<dbReference type="AlphaFoldDB" id="A0AAU7AUH4"/>